<dbReference type="GO" id="GO:0003677">
    <property type="term" value="F:DNA binding"/>
    <property type="evidence" value="ECO:0007669"/>
    <property type="project" value="InterPro"/>
</dbReference>
<dbReference type="InterPro" id="IPR047650">
    <property type="entry name" value="Transpos_IS110"/>
</dbReference>
<dbReference type="Pfam" id="PF01548">
    <property type="entry name" value="DEDD_Tnp_IS110"/>
    <property type="match status" value="1"/>
</dbReference>
<evidence type="ECO:0000259" key="2">
    <source>
        <dbReference type="Pfam" id="PF02371"/>
    </source>
</evidence>
<dbReference type="NCBIfam" id="NF033542">
    <property type="entry name" value="transpos_IS110"/>
    <property type="match status" value="1"/>
</dbReference>
<dbReference type="AlphaFoldDB" id="A0A4Y4D2Q2"/>
<dbReference type="InterPro" id="IPR003346">
    <property type="entry name" value="Transposase_20"/>
</dbReference>
<dbReference type="PANTHER" id="PTHR33055">
    <property type="entry name" value="TRANSPOSASE FOR INSERTION SEQUENCE ELEMENT IS1111A"/>
    <property type="match status" value="1"/>
</dbReference>
<dbReference type="GO" id="GO:0006313">
    <property type="term" value="P:DNA transposition"/>
    <property type="evidence" value="ECO:0007669"/>
    <property type="project" value="InterPro"/>
</dbReference>
<dbReference type="Pfam" id="PF02371">
    <property type="entry name" value="Transposase_20"/>
    <property type="match status" value="1"/>
</dbReference>
<dbReference type="PANTHER" id="PTHR33055:SF3">
    <property type="entry name" value="PUTATIVE TRANSPOSASE FOR IS117-RELATED"/>
    <property type="match status" value="1"/>
</dbReference>
<dbReference type="OrthoDB" id="5289737at2"/>
<evidence type="ECO:0000313" key="3">
    <source>
        <dbReference type="EMBL" id="GEC97833.1"/>
    </source>
</evidence>
<accession>A0A4Y4D2Q2</accession>
<organism evidence="3 4">
    <name type="scientific">Zoogloea ramigera</name>
    <dbReference type="NCBI Taxonomy" id="350"/>
    <lineage>
        <taxon>Bacteria</taxon>
        <taxon>Pseudomonadati</taxon>
        <taxon>Pseudomonadota</taxon>
        <taxon>Betaproteobacteria</taxon>
        <taxon>Rhodocyclales</taxon>
        <taxon>Zoogloeaceae</taxon>
        <taxon>Zoogloea</taxon>
    </lineage>
</organism>
<keyword evidence="4" id="KW-1185">Reference proteome</keyword>
<protein>
    <submittedName>
        <fullName evidence="3">Putative family 20 transposase</fullName>
    </submittedName>
</protein>
<dbReference type="EMBL" id="BJNV01000162">
    <property type="protein sequence ID" value="GEC97833.1"/>
    <property type="molecule type" value="Genomic_DNA"/>
</dbReference>
<dbReference type="Proteomes" id="UP000318422">
    <property type="component" value="Unassembled WGS sequence"/>
</dbReference>
<dbReference type="GO" id="GO:0004803">
    <property type="term" value="F:transposase activity"/>
    <property type="evidence" value="ECO:0007669"/>
    <property type="project" value="InterPro"/>
</dbReference>
<feature type="domain" description="Transposase IS116/IS110/IS902 C-terminal" evidence="2">
    <location>
        <begin position="212"/>
        <end position="289"/>
    </location>
</feature>
<reference evidence="3 4" key="1">
    <citation type="submission" date="2019-06" db="EMBL/GenBank/DDBJ databases">
        <title>Whole genome shotgun sequence of Zoogloea ramigera NBRC 15342.</title>
        <authorList>
            <person name="Hosoyama A."/>
            <person name="Uohara A."/>
            <person name="Ohji S."/>
            <person name="Ichikawa N."/>
        </authorList>
    </citation>
    <scope>NUCLEOTIDE SEQUENCE [LARGE SCALE GENOMIC DNA]</scope>
    <source>
        <strain evidence="3 4">NBRC 15342</strain>
    </source>
</reference>
<sequence length="347" mass="38605">MKITRIGLDLAKNVFQVFGVDAQDKRVLSRQLKRKDMQAFFQALPACLIGMEACASAHYWAWVLTEMGHTVKLIAPQFVKPYVKGNKNDANDAEAICEAVSRPGMRFVPVKTIEQLHIQARHRVRSELIKQRTAKANQIRGLLAEYGIVIGLGVRCLRHHLPEILEEAENRLQEDFRLLLTGLRDDLVYLDERIKTEDKAIGTLANTHASARRLQQLRGVGPLVATALIAALGDGRQFRNGRQASAWVGLVPGQHSSGGKQTLLGISKRGDTYLRTLLIHGARAALRAARSKTDPLSLWLQGLCARRNPNVAAVALANKTMRLAWVLLRREEDYDPLHGHARPAQPA</sequence>
<gene>
    <name evidence="3" type="ORF">ZRA01_39060</name>
</gene>
<comment type="caution">
    <text evidence="3">The sequence shown here is derived from an EMBL/GenBank/DDBJ whole genome shotgun (WGS) entry which is preliminary data.</text>
</comment>
<dbReference type="RefSeq" id="WP_141355168.1">
    <property type="nucleotide sequence ID" value="NZ_BJNV01000162.1"/>
</dbReference>
<dbReference type="InterPro" id="IPR002525">
    <property type="entry name" value="Transp_IS110-like_N"/>
</dbReference>
<proteinExistence type="predicted"/>
<evidence type="ECO:0000259" key="1">
    <source>
        <dbReference type="Pfam" id="PF01548"/>
    </source>
</evidence>
<evidence type="ECO:0000313" key="4">
    <source>
        <dbReference type="Proteomes" id="UP000318422"/>
    </source>
</evidence>
<feature type="domain" description="Transposase IS110-like N-terminal" evidence="1">
    <location>
        <begin position="6"/>
        <end position="146"/>
    </location>
</feature>
<name>A0A4Y4D2Q2_ZOORA</name>